<keyword evidence="4" id="KW-0067">ATP-binding</keyword>
<comment type="caution">
    <text evidence="11">The sequence shown here is derived from an EMBL/GenBank/DDBJ whole genome shotgun (WGS) entry which is preliminary data.</text>
</comment>
<keyword evidence="5 8" id="KW-1133">Transmembrane helix</keyword>
<name>A0A1E3LX20_9SPHN</name>
<dbReference type="InterPro" id="IPR011918">
    <property type="entry name" value="ABC_MsbA_ATP-bd"/>
</dbReference>
<dbReference type="SUPFAM" id="SSF52540">
    <property type="entry name" value="P-loop containing nucleoside triphosphate hydrolases"/>
    <property type="match status" value="1"/>
</dbReference>
<dbReference type="GO" id="GO:0005524">
    <property type="term" value="F:ATP binding"/>
    <property type="evidence" value="ECO:0007669"/>
    <property type="project" value="UniProtKB-KW"/>
</dbReference>
<dbReference type="PROSITE" id="PS00211">
    <property type="entry name" value="ABC_TRANSPORTER_1"/>
    <property type="match status" value="1"/>
</dbReference>
<proteinExistence type="predicted"/>
<gene>
    <name evidence="11" type="ORF">BFL28_18320</name>
</gene>
<feature type="transmembrane region" description="Helical" evidence="8">
    <location>
        <begin position="173"/>
        <end position="192"/>
    </location>
</feature>
<dbReference type="InterPro" id="IPR039421">
    <property type="entry name" value="Type_1_exporter"/>
</dbReference>
<dbReference type="PANTHER" id="PTHR43394:SF1">
    <property type="entry name" value="ATP-BINDING CASSETTE SUB-FAMILY B MEMBER 10, MITOCHONDRIAL"/>
    <property type="match status" value="1"/>
</dbReference>
<dbReference type="Pfam" id="PF00664">
    <property type="entry name" value="ABC_membrane"/>
    <property type="match status" value="1"/>
</dbReference>
<dbReference type="AlphaFoldDB" id="A0A1E3LX20"/>
<dbReference type="PROSITE" id="PS50893">
    <property type="entry name" value="ABC_TRANSPORTER_2"/>
    <property type="match status" value="1"/>
</dbReference>
<dbReference type="OrthoDB" id="9808328at2"/>
<protein>
    <submittedName>
        <fullName evidence="11">ABC transporter</fullName>
    </submittedName>
</protein>
<comment type="function">
    <text evidence="7">Part of an ABC transporter complex. Transmembrane domains (TMD) form a pore in the inner membrane and the ATP-binding domain (NBD) is responsible for energy generation.</text>
</comment>
<dbReference type="InterPro" id="IPR003439">
    <property type="entry name" value="ABC_transporter-like_ATP-bd"/>
</dbReference>
<organism evidence="11 12">
    <name type="scientific">Sphingomonas turrisvirgatae</name>
    <dbReference type="NCBI Taxonomy" id="1888892"/>
    <lineage>
        <taxon>Bacteria</taxon>
        <taxon>Pseudomonadati</taxon>
        <taxon>Pseudomonadota</taxon>
        <taxon>Alphaproteobacteria</taxon>
        <taxon>Sphingomonadales</taxon>
        <taxon>Sphingomonadaceae</taxon>
        <taxon>Sphingomonas</taxon>
    </lineage>
</organism>
<dbReference type="Pfam" id="PF00005">
    <property type="entry name" value="ABC_tran"/>
    <property type="match status" value="1"/>
</dbReference>
<feature type="transmembrane region" description="Helical" evidence="8">
    <location>
        <begin position="31"/>
        <end position="52"/>
    </location>
</feature>
<evidence type="ECO:0000256" key="3">
    <source>
        <dbReference type="ARBA" id="ARBA00022741"/>
    </source>
</evidence>
<evidence type="ECO:0000259" key="10">
    <source>
        <dbReference type="PROSITE" id="PS50929"/>
    </source>
</evidence>
<keyword evidence="2 8" id="KW-0812">Transmembrane</keyword>
<evidence type="ECO:0000256" key="7">
    <source>
        <dbReference type="ARBA" id="ARBA00024725"/>
    </source>
</evidence>
<dbReference type="STRING" id="1888892.BFL28_18320"/>
<evidence type="ECO:0000313" key="11">
    <source>
        <dbReference type="EMBL" id="ODP37360.1"/>
    </source>
</evidence>
<evidence type="ECO:0000256" key="6">
    <source>
        <dbReference type="ARBA" id="ARBA00023136"/>
    </source>
</evidence>
<dbReference type="PROSITE" id="PS50929">
    <property type="entry name" value="ABC_TM1F"/>
    <property type="match status" value="1"/>
</dbReference>
<keyword evidence="3" id="KW-0547">Nucleotide-binding</keyword>
<feature type="domain" description="ABC transporter" evidence="9">
    <location>
        <begin position="350"/>
        <end position="586"/>
    </location>
</feature>
<dbReference type="SMART" id="SM00382">
    <property type="entry name" value="AAA"/>
    <property type="match status" value="1"/>
</dbReference>
<dbReference type="Proteomes" id="UP000094487">
    <property type="component" value="Unassembled WGS sequence"/>
</dbReference>
<dbReference type="InterPro" id="IPR027417">
    <property type="entry name" value="P-loop_NTPase"/>
</dbReference>
<feature type="transmembrane region" description="Helical" evidence="8">
    <location>
        <begin position="285"/>
        <end position="307"/>
    </location>
</feature>
<keyword evidence="6 8" id="KW-0472">Membrane</keyword>
<dbReference type="InterPro" id="IPR003593">
    <property type="entry name" value="AAA+_ATPase"/>
</dbReference>
<dbReference type="PANTHER" id="PTHR43394">
    <property type="entry name" value="ATP-DEPENDENT PERMEASE MDL1, MITOCHONDRIAL"/>
    <property type="match status" value="1"/>
</dbReference>
<feature type="transmembrane region" description="Helical" evidence="8">
    <location>
        <begin position="254"/>
        <end position="273"/>
    </location>
</feature>
<dbReference type="Gene3D" id="1.20.1560.10">
    <property type="entry name" value="ABC transporter type 1, transmembrane domain"/>
    <property type="match status" value="1"/>
</dbReference>
<dbReference type="NCBIfam" id="TIGR02204">
    <property type="entry name" value="MsbA_rel"/>
    <property type="match status" value="1"/>
</dbReference>
<keyword evidence="12" id="KW-1185">Reference proteome</keyword>
<sequence>MADPPSTPPPARKLSSLRVVWRYASGYPLQLGLAIVALVFAAGATLWIPRTFKEVVDKGFAAGSDPSAIGPYFHGLLGVVVVLALATAMRFYFVSWLGERTVADLRAAVHRNLLRLPPKWFEENRPSEIASRLTADTAVVEQIVGTTVSVALRNLLIAIGGTIYLFVLAPKIAAYLILGIPVVVLPIMWLGGKVRRLSRTSQDRVADIGAIASETLGAMRIVQAFGQEAREGERFQAAVDRGFASARLRFGTRAVMTALVILILFTAITLIMWDAVYGVAEGRISGGSITAFVLTAGLVTGAFGALVEVYGDLLRASGAASRLAELLGQEPDIAAPERPTALPLPPQGRIEFDHVTFHYPTRPEVSALNDFTLSVAAGETVAVVGPSGAGKSTLFQLVQRFYDPEAGEIRIDGVPVRQADPAEIRARMAMVPQETVIFAASARDNLRYGRWDASEDQIWQAAEAANAAEFLRELPQGLDTFLGEDGARLSGGQRQRLAIARALLRDAPILLLDEATSALDAESERLVQDALDRLMADRTTLVIAHRLATVRAAQRIIVMDEGRIVETGTHGELVAKGGLYARLASLQFSETA</sequence>
<feature type="transmembrane region" description="Helical" evidence="8">
    <location>
        <begin position="150"/>
        <end position="167"/>
    </location>
</feature>
<dbReference type="Gene3D" id="3.40.50.300">
    <property type="entry name" value="P-loop containing nucleotide triphosphate hydrolases"/>
    <property type="match status" value="1"/>
</dbReference>
<evidence type="ECO:0000313" key="12">
    <source>
        <dbReference type="Proteomes" id="UP000094487"/>
    </source>
</evidence>
<dbReference type="RefSeq" id="WP_069320877.1">
    <property type="nucleotide sequence ID" value="NZ_MDDS01000032.1"/>
</dbReference>
<feature type="transmembrane region" description="Helical" evidence="8">
    <location>
        <begin position="72"/>
        <end position="93"/>
    </location>
</feature>
<evidence type="ECO:0000256" key="5">
    <source>
        <dbReference type="ARBA" id="ARBA00022989"/>
    </source>
</evidence>
<comment type="subcellular location">
    <subcellularLocation>
        <location evidence="1">Cell membrane</location>
        <topology evidence="1">Multi-pass membrane protein</topology>
    </subcellularLocation>
</comment>
<dbReference type="GO" id="GO:0016887">
    <property type="term" value="F:ATP hydrolysis activity"/>
    <property type="evidence" value="ECO:0007669"/>
    <property type="project" value="InterPro"/>
</dbReference>
<evidence type="ECO:0000256" key="4">
    <source>
        <dbReference type="ARBA" id="ARBA00022840"/>
    </source>
</evidence>
<evidence type="ECO:0000256" key="2">
    <source>
        <dbReference type="ARBA" id="ARBA00022692"/>
    </source>
</evidence>
<dbReference type="SUPFAM" id="SSF90123">
    <property type="entry name" value="ABC transporter transmembrane region"/>
    <property type="match status" value="1"/>
</dbReference>
<dbReference type="CDD" id="cd18575">
    <property type="entry name" value="ABC_6TM_bac_exporter_ABCB8_10_like"/>
    <property type="match status" value="1"/>
</dbReference>
<evidence type="ECO:0000259" key="9">
    <source>
        <dbReference type="PROSITE" id="PS50893"/>
    </source>
</evidence>
<dbReference type="InterPro" id="IPR036640">
    <property type="entry name" value="ABC1_TM_sf"/>
</dbReference>
<dbReference type="InterPro" id="IPR017871">
    <property type="entry name" value="ABC_transporter-like_CS"/>
</dbReference>
<dbReference type="GO" id="GO:0015421">
    <property type="term" value="F:ABC-type oligopeptide transporter activity"/>
    <property type="evidence" value="ECO:0007669"/>
    <property type="project" value="TreeGrafter"/>
</dbReference>
<dbReference type="InterPro" id="IPR011527">
    <property type="entry name" value="ABC1_TM_dom"/>
</dbReference>
<accession>A0A1E3LX20</accession>
<dbReference type="EMBL" id="MDDS01000032">
    <property type="protein sequence ID" value="ODP37360.1"/>
    <property type="molecule type" value="Genomic_DNA"/>
</dbReference>
<evidence type="ECO:0000256" key="8">
    <source>
        <dbReference type="SAM" id="Phobius"/>
    </source>
</evidence>
<evidence type="ECO:0000256" key="1">
    <source>
        <dbReference type="ARBA" id="ARBA00004651"/>
    </source>
</evidence>
<reference evidence="11 12" key="1">
    <citation type="submission" date="2016-08" db="EMBL/GenBank/DDBJ databases">
        <title>Draft genome of the agarase producing Sphingomonas sp. MCT13.</title>
        <authorList>
            <person name="D'Andrea M.M."/>
            <person name="Rossolini G.M."/>
            <person name="Thaller M.C."/>
        </authorList>
    </citation>
    <scope>NUCLEOTIDE SEQUENCE [LARGE SCALE GENOMIC DNA]</scope>
    <source>
        <strain evidence="11 12">MCT13</strain>
    </source>
</reference>
<dbReference type="FunFam" id="3.40.50.300:FF:000218">
    <property type="entry name" value="Multidrug ABC transporter ATP-binding protein"/>
    <property type="match status" value="1"/>
</dbReference>
<dbReference type="GO" id="GO:0090374">
    <property type="term" value="P:oligopeptide export from mitochondrion"/>
    <property type="evidence" value="ECO:0007669"/>
    <property type="project" value="TreeGrafter"/>
</dbReference>
<dbReference type="GO" id="GO:0005886">
    <property type="term" value="C:plasma membrane"/>
    <property type="evidence" value="ECO:0007669"/>
    <property type="project" value="UniProtKB-SubCell"/>
</dbReference>
<feature type="domain" description="ABC transmembrane type-1" evidence="10">
    <location>
        <begin position="33"/>
        <end position="315"/>
    </location>
</feature>